<dbReference type="EMBL" id="CP008953">
    <property type="protein sequence ID" value="AIG80767.1"/>
    <property type="molecule type" value="Genomic_DNA"/>
</dbReference>
<evidence type="ECO:0000256" key="2">
    <source>
        <dbReference type="ARBA" id="ARBA00023163"/>
    </source>
</evidence>
<evidence type="ECO:0000313" key="5">
    <source>
        <dbReference type="EMBL" id="AIG80767.1"/>
    </source>
</evidence>
<dbReference type="GO" id="GO:0003723">
    <property type="term" value="F:RNA binding"/>
    <property type="evidence" value="ECO:0007669"/>
    <property type="project" value="InterPro"/>
</dbReference>
<dbReference type="Proteomes" id="UP000028492">
    <property type="component" value="Chromosome"/>
</dbReference>
<dbReference type="HOGENOM" id="CLU_074354_3_1_11"/>
<dbReference type="InterPro" id="IPR011006">
    <property type="entry name" value="CheY-like_superfamily"/>
</dbReference>
<dbReference type="AlphaFoldDB" id="A0A075V2X2"/>
<evidence type="ECO:0000259" key="4">
    <source>
        <dbReference type="PROSITE" id="PS50921"/>
    </source>
</evidence>
<dbReference type="InterPro" id="IPR012074">
    <property type="entry name" value="GAF_ANTAR"/>
</dbReference>
<dbReference type="PIRSF" id="PIRSF036625">
    <property type="entry name" value="GAF_ANTAR"/>
    <property type="match status" value="1"/>
</dbReference>
<dbReference type="RefSeq" id="WP_051972739.1">
    <property type="nucleotide sequence ID" value="NZ_CP008953.1"/>
</dbReference>
<protein>
    <recommendedName>
        <fullName evidence="4">ANTAR domain-containing protein</fullName>
    </recommendedName>
</protein>
<dbReference type="SUPFAM" id="SSF52172">
    <property type="entry name" value="CheY-like"/>
    <property type="match status" value="1"/>
</dbReference>
<proteinExistence type="predicted"/>
<feature type="region of interest" description="Disordered" evidence="3">
    <location>
        <begin position="238"/>
        <end position="263"/>
    </location>
</feature>
<dbReference type="Gene3D" id="3.30.450.40">
    <property type="match status" value="1"/>
</dbReference>
<dbReference type="PROSITE" id="PS50921">
    <property type="entry name" value="ANTAR"/>
    <property type="match status" value="1"/>
</dbReference>
<dbReference type="Gene3D" id="1.10.10.10">
    <property type="entry name" value="Winged helix-like DNA-binding domain superfamily/Winged helix DNA-binding domain"/>
    <property type="match status" value="1"/>
</dbReference>
<feature type="domain" description="ANTAR" evidence="4">
    <location>
        <begin position="165"/>
        <end position="226"/>
    </location>
</feature>
<keyword evidence="2" id="KW-0804">Transcription</keyword>
<dbReference type="InterPro" id="IPR036388">
    <property type="entry name" value="WH-like_DNA-bd_sf"/>
</dbReference>
<evidence type="ECO:0000256" key="1">
    <source>
        <dbReference type="ARBA" id="ARBA00023015"/>
    </source>
</evidence>
<accession>A0A075V2X2</accession>
<keyword evidence="1" id="KW-0805">Transcription regulation</keyword>
<dbReference type="InterPro" id="IPR005561">
    <property type="entry name" value="ANTAR"/>
</dbReference>
<dbReference type="Pfam" id="PF03861">
    <property type="entry name" value="ANTAR"/>
    <property type="match status" value="1"/>
</dbReference>
<evidence type="ECO:0000313" key="6">
    <source>
        <dbReference type="Proteomes" id="UP000028492"/>
    </source>
</evidence>
<reference evidence="5 6" key="1">
    <citation type="journal article" date="2014" name="J. Biotechnol.">
        <title>Complete genome sequence of the actinobacterium Amycolatopsis japonica MG417-CF17(T) (=DSM 44213T) producing (S,S)-N,N'-ethylenediaminedisuccinic acid.</title>
        <authorList>
            <person name="Stegmann E."/>
            <person name="Albersmeier A."/>
            <person name="Spohn M."/>
            <person name="Gert H."/>
            <person name="Weber T."/>
            <person name="Wohlleben W."/>
            <person name="Kalinowski J."/>
            <person name="Ruckert C."/>
        </authorList>
    </citation>
    <scope>NUCLEOTIDE SEQUENCE [LARGE SCALE GENOMIC DNA]</scope>
    <source>
        <strain evidence="6">MG417-CF17 (DSM 44213)</strain>
    </source>
</reference>
<organism evidence="5 6">
    <name type="scientific">Amycolatopsis japonica</name>
    <dbReference type="NCBI Taxonomy" id="208439"/>
    <lineage>
        <taxon>Bacteria</taxon>
        <taxon>Bacillati</taxon>
        <taxon>Actinomycetota</taxon>
        <taxon>Actinomycetes</taxon>
        <taxon>Pseudonocardiales</taxon>
        <taxon>Pseudonocardiaceae</taxon>
        <taxon>Amycolatopsis</taxon>
        <taxon>Amycolatopsis japonica group</taxon>
    </lineage>
</organism>
<dbReference type="SUPFAM" id="SSF55781">
    <property type="entry name" value="GAF domain-like"/>
    <property type="match status" value="1"/>
</dbReference>
<dbReference type="eggNOG" id="COG2203">
    <property type="taxonomic scope" value="Bacteria"/>
</dbReference>
<sequence>MRNREKWVADTLVELADTLVPALDPANYWLCVADRYTQLIASSSVHLTASGDRHVVVDTDERLEAPPLGDLFAEEGPGVESEASGKPVVNVLLDDATSRWSRFAPAALSLGYRSVHAFPFSRREDALGSVTILTTETTPLPPTELSIASALADVATIAMLNHRTIDGLTTTSRQLQGALSSRVIIEQAKGLLSARLEVSAEGAFRVLRRYARSHNMRIGDLSERLMSRRLTVADLVPHGDDLTPAASPSAARRHFRARPAANN</sequence>
<gene>
    <name evidence="5" type="ORF">AJAP_39940</name>
</gene>
<dbReference type="STRING" id="208439.AJAP_39940"/>
<evidence type="ECO:0000256" key="3">
    <source>
        <dbReference type="SAM" id="MobiDB-lite"/>
    </source>
</evidence>
<dbReference type="InterPro" id="IPR029016">
    <property type="entry name" value="GAF-like_dom_sf"/>
</dbReference>
<dbReference type="KEGG" id="aja:AJAP_39940"/>
<keyword evidence="6" id="KW-1185">Reference proteome</keyword>
<name>A0A075V2X2_9PSEU</name>
<dbReference type="SMART" id="SM01012">
    <property type="entry name" value="ANTAR"/>
    <property type="match status" value="1"/>
</dbReference>